<reference evidence="7 8" key="1">
    <citation type="submission" date="2017-10" db="EMBL/GenBank/DDBJ databases">
        <title>Draft genome of Longibacter Salinarum.</title>
        <authorList>
            <person name="Goh K.M."/>
            <person name="Shamsir M.S."/>
            <person name="Lim S.W."/>
        </authorList>
    </citation>
    <scope>NUCLEOTIDE SEQUENCE [LARGE SCALE GENOMIC DNA]</scope>
    <source>
        <strain evidence="7 8">KCTC 52045</strain>
    </source>
</reference>
<accession>A0A2A8D1L2</accession>
<dbReference type="HAMAP" id="MF_02207">
    <property type="entry name" value="MreB"/>
    <property type="match status" value="1"/>
</dbReference>
<dbReference type="SUPFAM" id="SSF53067">
    <property type="entry name" value="Actin-like ATPase domain"/>
    <property type="match status" value="2"/>
</dbReference>
<protein>
    <recommendedName>
        <fullName evidence="6">Cell shape-determining protein MreB</fullName>
    </recommendedName>
</protein>
<dbReference type="RefSeq" id="WP_098073663.1">
    <property type="nucleotide sequence ID" value="NZ_PDEQ01000001.1"/>
</dbReference>
<dbReference type="Gene3D" id="3.30.420.40">
    <property type="match status" value="3"/>
</dbReference>
<dbReference type="Proteomes" id="UP000220102">
    <property type="component" value="Unassembled WGS sequence"/>
</dbReference>
<comment type="subcellular location">
    <subcellularLocation>
        <location evidence="6">Cytoplasm</location>
    </subcellularLocation>
    <text evidence="6">Membrane-associated.</text>
</comment>
<dbReference type="EMBL" id="PDEQ01000001">
    <property type="protein sequence ID" value="PEN14770.1"/>
    <property type="molecule type" value="Genomic_DNA"/>
</dbReference>
<feature type="binding site" evidence="6">
    <location>
        <begin position="207"/>
        <end position="210"/>
    </location>
    <ligand>
        <name>ATP</name>
        <dbReference type="ChEBI" id="CHEBI:30616"/>
    </ligand>
</feature>
<dbReference type="PANTHER" id="PTHR42749:SF1">
    <property type="entry name" value="CELL SHAPE-DETERMINING PROTEIN MREB"/>
    <property type="match status" value="1"/>
</dbReference>
<proteinExistence type="inferred from homology"/>
<comment type="similarity">
    <text evidence="5 6">Belongs to the FtsA/MreB family.</text>
</comment>
<name>A0A2A8D1L2_9BACT</name>
<comment type="function">
    <text evidence="6">Forms membrane-associated dynamic filaments that are essential for cell shape determination. Acts by regulating cell wall synthesis and cell elongation, and thus cell shape. A feedback loop between cell geometry and MreB localization may maintain elongated cell shape by targeting cell wall growth to regions of negative cell wall curvature.</text>
</comment>
<dbReference type="NCBIfam" id="NF010539">
    <property type="entry name" value="PRK13927.1"/>
    <property type="match status" value="1"/>
</dbReference>
<evidence type="ECO:0000256" key="4">
    <source>
        <dbReference type="ARBA" id="ARBA00022960"/>
    </source>
</evidence>
<feature type="binding site" evidence="6">
    <location>
        <begin position="15"/>
        <end position="17"/>
    </location>
    <ligand>
        <name>ATP</name>
        <dbReference type="ChEBI" id="CHEBI:30616"/>
    </ligand>
</feature>
<keyword evidence="4 6" id="KW-0133">Cell shape</keyword>
<dbReference type="PRINTS" id="PR01652">
    <property type="entry name" value="SHAPEPROTEIN"/>
</dbReference>
<dbReference type="OrthoDB" id="9768127at2"/>
<gene>
    <name evidence="6" type="primary">mreB</name>
    <name evidence="7" type="ORF">CRI94_00285</name>
</gene>
<evidence type="ECO:0000256" key="6">
    <source>
        <dbReference type="HAMAP-Rule" id="MF_02207"/>
    </source>
</evidence>
<dbReference type="AlphaFoldDB" id="A0A2A8D1L2"/>
<dbReference type="InterPro" id="IPR056546">
    <property type="entry name" value="MreB_MamK-like"/>
</dbReference>
<dbReference type="GO" id="GO:0005737">
    <property type="term" value="C:cytoplasm"/>
    <property type="evidence" value="ECO:0007669"/>
    <property type="project" value="UniProtKB-SubCell"/>
</dbReference>
<keyword evidence="3 6" id="KW-0067">ATP-binding</keyword>
<dbReference type="PANTHER" id="PTHR42749">
    <property type="entry name" value="CELL SHAPE-DETERMINING PROTEIN MREB"/>
    <property type="match status" value="1"/>
</dbReference>
<evidence type="ECO:0000256" key="5">
    <source>
        <dbReference type="ARBA" id="ARBA00023458"/>
    </source>
</evidence>
<dbReference type="GO" id="GO:0008360">
    <property type="term" value="P:regulation of cell shape"/>
    <property type="evidence" value="ECO:0007669"/>
    <property type="project" value="UniProtKB-UniRule"/>
</dbReference>
<evidence type="ECO:0000256" key="2">
    <source>
        <dbReference type="ARBA" id="ARBA00022741"/>
    </source>
</evidence>
<comment type="caution">
    <text evidence="7">The sequence shown here is derived from an EMBL/GenBank/DDBJ whole genome shotgun (WGS) entry which is preliminary data.</text>
</comment>
<evidence type="ECO:0000256" key="3">
    <source>
        <dbReference type="ARBA" id="ARBA00022840"/>
    </source>
</evidence>
<dbReference type="InterPro" id="IPR043129">
    <property type="entry name" value="ATPase_NBD"/>
</dbReference>
<keyword evidence="1 6" id="KW-0963">Cytoplasm</keyword>
<organism evidence="7 8">
    <name type="scientific">Longibacter salinarum</name>
    <dbReference type="NCBI Taxonomy" id="1850348"/>
    <lineage>
        <taxon>Bacteria</taxon>
        <taxon>Pseudomonadati</taxon>
        <taxon>Rhodothermota</taxon>
        <taxon>Rhodothermia</taxon>
        <taxon>Rhodothermales</taxon>
        <taxon>Salisaetaceae</taxon>
        <taxon>Longibacter</taxon>
    </lineage>
</organism>
<dbReference type="CDD" id="cd10225">
    <property type="entry name" value="ASKHA_NBD_MreB-like"/>
    <property type="match status" value="1"/>
</dbReference>
<feature type="binding site" evidence="6">
    <location>
        <begin position="159"/>
        <end position="161"/>
    </location>
    <ligand>
        <name>ATP</name>
        <dbReference type="ChEBI" id="CHEBI:30616"/>
    </ligand>
</feature>
<dbReference type="GO" id="GO:0000902">
    <property type="term" value="P:cell morphogenesis"/>
    <property type="evidence" value="ECO:0007669"/>
    <property type="project" value="InterPro"/>
</dbReference>
<keyword evidence="8" id="KW-1185">Reference proteome</keyword>
<dbReference type="Pfam" id="PF06723">
    <property type="entry name" value="MreB_Mbl"/>
    <property type="match status" value="1"/>
</dbReference>
<comment type="caution">
    <text evidence="6">Lacks conserved residue(s) required for the propagation of feature annotation.</text>
</comment>
<evidence type="ECO:0000313" key="7">
    <source>
        <dbReference type="EMBL" id="PEN14770.1"/>
    </source>
</evidence>
<keyword evidence="2 6" id="KW-0547">Nucleotide-binding</keyword>
<dbReference type="NCBIfam" id="TIGR00904">
    <property type="entry name" value="mreB"/>
    <property type="match status" value="1"/>
</dbReference>
<sequence>MFFNFSQDVAIDLGTANTLIHIRGEGIVLNEPSIVAVDHKTGEVREIGYEALQMHERTHTEIETIWPLKDGVIADFKVAEQMIEGMLRKVRKNWLTRVRNMVVCVPSGITQVEERAVEDSGERAGAKHVRLVSEPMAAAIGIGLDIDEAVGNMVVDIGGGTTEIAVIALSGIVIDESIRVGGVELDNAIVQYFKRNHNLLIGSRTAERIKCEIGSAIEMDPEMEISVKGRDLVSGIPKLRTISSVNVREALHDNLDQIGAAVLRCLERTPPELGADVLERGIMLTGGGAMLHGLDVMLRERVELPVYIAEDPLTAVVRGTGEVLENLEKYKRVLI</sequence>
<evidence type="ECO:0000256" key="1">
    <source>
        <dbReference type="ARBA" id="ARBA00022490"/>
    </source>
</evidence>
<dbReference type="GO" id="GO:0005524">
    <property type="term" value="F:ATP binding"/>
    <property type="evidence" value="ECO:0007669"/>
    <property type="project" value="UniProtKB-KW"/>
</dbReference>
<comment type="subunit">
    <text evidence="6">Forms polymers.</text>
</comment>
<evidence type="ECO:0000313" key="8">
    <source>
        <dbReference type="Proteomes" id="UP000220102"/>
    </source>
</evidence>
<dbReference type="InterPro" id="IPR004753">
    <property type="entry name" value="MreB"/>
</dbReference>